<name>A0A3L8SJ11_CHLGU</name>
<protein>
    <submittedName>
        <fullName evidence="1">Uncharacterized protein</fullName>
    </submittedName>
</protein>
<sequence>MCKLMDIEIWCSHQCLDFLWAERSHGRLCGRAPALYRLPTAARASFIFTFLRAFLCSSTRAPEARASRRLRLRVRSSLWKEPPAQAGARSSGTAAQGTRGWRWKLLRAAAGAEDELLLRAPGTSCC</sequence>
<proteinExistence type="predicted"/>
<accession>A0A3L8SJ11</accession>
<organism evidence="1 2">
    <name type="scientific">Chloebia gouldiae</name>
    <name type="common">Gouldian finch</name>
    <name type="synonym">Erythrura gouldiae</name>
    <dbReference type="NCBI Taxonomy" id="44316"/>
    <lineage>
        <taxon>Eukaryota</taxon>
        <taxon>Metazoa</taxon>
        <taxon>Chordata</taxon>
        <taxon>Craniata</taxon>
        <taxon>Vertebrata</taxon>
        <taxon>Euteleostomi</taxon>
        <taxon>Archelosauria</taxon>
        <taxon>Archosauria</taxon>
        <taxon>Dinosauria</taxon>
        <taxon>Saurischia</taxon>
        <taxon>Theropoda</taxon>
        <taxon>Coelurosauria</taxon>
        <taxon>Aves</taxon>
        <taxon>Neognathae</taxon>
        <taxon>Neoaves</taxon>
        <taxon>Telluraves</taxon>
        <taxon>Australaves</taxon>
        <taxon>Passeriformes</taxon>
        <taxon>Passeroidea</taxon>
        <taxon>Passeridae</taxon>
        <taxon>Chloebia</taxon>
    </lineage>
</organism>
<evidence type="ECO:0000313" key="1">
    <source>
        <dbReference type="EMBL" id="RLW02845.1"/>
    </source>
</evidence>
<dbReference type="AlphaFoldDB" id="A0A3L8SJ11"/>
<reference evidence="1 2" key="1">
    <citation type="journal article" date="2018" name="Proc. R. Soc. B">
        <title>A non-coding region near Follistatin controls head colour polymorphism in the Gouldian finch.</title>
        <authorList>
            <person name="Toomey M.B."/>
            <person name="Marques C.I."/>
            <person name="Andrade P."/>
            <person name="Araujo P.M."/>
            <person name="Sabatino S."/>
            <person name="Gazda M.A."/>
            <person name="Afonso S."/>
            <person name="Lopes R.J."/>
            <person name="Corbo J.C."/>
            <person name="Carneiro M."/>
        </authorList>
    </citation>
    <scope>NUCLEOTIDE SEQUENCE [LARGE SCALE GENOMIC DNA]</scope>
    <source>
        <strain evidence="1">Red01</strain>
        <tissue evidence="1">Muscle</tissue>
    </source>
</reference>
<dbReference type="Proteomes" id="UP000276834">
    <property type="component" value="Unassembled WGS sequence"/>
</dbReference>
<gene>
    <name evidence="1" type="ORF">DV515_00007008</name>
</gene>
<dbReference type="EMBL" id="QUSF01000017">
    <property type="protein sequence ID" value="RLW02845.1"/>
    <property type="molecule type" value="Genomic_DNA"/>
</dbReference>
<keyword evidence="2" id="KW-1185">Reference proteome</keyword>
<evidence type="ECO:0000313" key="2">
    <source>
        <dbReference type="Proteomes" id="UP000276834"/>
    </source>
</evidence>
<comment type="caution">
    <text evidence="1">The sequence shown here is derived from an EMBL/GenBank/DDBJ whole genome shotgun (WGS) entry which is preliminary data.</text>
</comment>